<feature type="compositionally biased region" description="Pro residues" evidence="1">
    <location>
        <begin position="151"/>
        <end position="171"/>
    </location>
</feature>
<feature type="region of interest" description="Disordered" evidence="1">
    <location>
        <begin position="363"/>
        <end position="411"/>
    </location>
</feature>
<dbReference type="Proteomes" id="UP000814176">
    <property type="component" value="Unassembled WGS sequence"/>
</dbReference>
<feature type="compositionally biased region" description="Low complexity" evidence="1">
    <location>
        <begin position="699"/>
        <end position="710"/>
    </location>
</feature>
<evidence type="ECO:0000313" key="3">
    <source>
        <dbReference type="Proteomes" id="UP000814176"/>
    </source>
</evidence>
<proteinExistence type="predicted"/>
<feature type="compositionally biased region" description="Polar residues" evidence="1">
    <location>
        <begin position="721"/>
        <end position="730"/>
    </location>
</feature>
<feature type="region of interest" description="Disordered" evidence="1">
    <location>
        <begin position="683"/>
        <end position="731"/>
    </location>
</feature>
<feature type="region of interest" description="Disordered" evidence="1">
    <location>
        <begin position="108"/>
        <end position="173"/>
    </location>
</feature>
<evidence type="ECO:0000313" key="2">
    <source>
        <dbReference type="EMBL" id="KAH9830461.1"/>
    </source>
</evidence>
<name>A0ABQ8K1W9_9APHY</name>
<dbReference type="GeneID" id="72001858"/>
<accession>A0ABQ8K1W9</accession>
<comment type="caution">
    <text evidence="2">The sequence shown here is derived from an EMBL/GenBank/DDBJ whole genome shotgun (WGS) entry which is preliminary data.</text>
</comment>
<dbReference type="EMBL" id="JADCUA010000031">
    <property type="protein sequence ID" value="KAH9830461.1"/>
    <property type="molecule type" value="Genomic_DNA"/>
</dbReference>
<feature type="region of interest" description="Disordered" evidence="1">
    <location>
        <begin position="1"/>
        <end position="59"/>
    </location>
</feature>
<sequence length="806" mass="86708">MDTPPTPVSNSSGSISPEPALEDPVSQQQQKKKKKKKSKKPKAKETPAANGAAEHRAADEGRPPVLCISRNKHWRYISSYHGPWLQLPLELLESLLVLNLDPATLSAAENRLPPLPSPTFSIPNPRPRDRGFASLGDHSPPDSPQSTFASLPPPPPFPPPKPGKATPPPIDPGVFRSVTNIRRLIDEASELSVRASSGLSAAALGSLRGGAGNSPWTSAHGLGINPLGDSGGGRNVAMSAMRIHRLRALAVQKLAAAYRTDEIASSVMVMQGGSVFDDIAERVLRVDPNDVDARYVHFFHEKIPSRQLAESTTTHLLDDLIAGHPQRLEFFRTRGIVHCFRDEYTLAIKDFTHVIKETRAVRKAKMVHRNNAPNEKLRGKGHKKKGKSGGTKTNGQAPPNGTSAGAGFGGSLTIEGPDGDPLLLHPSVLPDAPDPIEPQCLFLRASAYLQHAVFLIEEAILNLEGIRKAPTVDGAELRLCYLENGRYGGVEIGHPDGPLGRRDGAKTAAYRAVLAKEGLREQITTLVRKSMRDHEKFLSHFDSLEGVPGPAMGGDLAARTEYAFRIAECLRPGSHTPPPPVSESPATFTTYHPLLVESHFSILIGYLFLGDFPSLLPVFTRTAAIVDGLEGYPVFLPPRSMAQAEFVEVLERLAGGWRNGVQPHSLSRANQKQLAIECAPSAKAKTVERVPTPPSPDASSSLGVNGSSSSTAVHMPPSPSPSGRNTPSSATEREDLLEVLDAARILLAPVVKRQRERAEKAAADKATNGKTKNKPLNINIPLHGPRVEIVLAWLGAVHLPDLDAVA</sequence>
<keyword evidence="3" id="KW-1185">Reference proteome</keyword>
<feature type="compositionally biased region" description="Basic residues" evidence="1">
    <location>
        <begin position="30"/>
        <end position="42"/>
    </location>
</feature>
<organism evidence="2 3">
    <name type="scientific">Rhodofomes roseus</name>
    <dbReference type="NCBI Taxonomy" id="34475"/>
    <lineage>
        <taxon>Eukaryota</taxon>
        <taxon>Fungi</taxon>
        <taxon>Dikarya</taxon>
        <taxon>Basidiomycota</taxon>
        <taxon>Agaricomycotina</taxon>
        <taxon>Agaricomycetes</taxon>
        <taxon>Polyporales</taxon>
        <taxon>Rhodofomes</taxon>
    </lineage>
</organism>
<protein>
    <submittedName>
        <fullName evidence="2">Uncharacterized protein</fullName>
    </submittedName>
</protein>
<evidence type="ECO:0000256" key="1">
    <source>
        <dbReference type="SAM" id="MobiDB-lite"/>
    </source>
</evidence>
<dbReference type="RefSeq" id="XP_047773765.1">
    <property type="nucleotide sequence ID" value="XM_047921126.1"/>
</dbReference>
<reference evidence="2 3" key="1">
    <citation type="journal article" date="2021" name="Environ. Microbiol.">
        <title>Gene family expansions and transcriptome signatures uncover fungal adaptations to wood decay.</title>
        <authorList>
            <person name="Hage H."/>
            <person name="Miyauchi S."/>
            <person name="Viragh M."/>
            <person name="Drula E."/>
            <person name="Min B."/>
            <person name="Chaduli D."/>
            <person name="Navarro D."/>
            <person name="Favel A."/>
            <person name="Norest M."/>
            <person name="Lesage-Meessen L."/>
            <person name="Balint B."/>
            <person name="Merenyi Z."/>
            <person name="de Eugenio L."/>
            <person name="Morin E."/>
            <person name="Martinez A.T."/>
            <person name="Baldrian P."/>
            <person name="Stursova M."/>
            <person name="Martinez M.J."/>
            <person name="Novotny C."/>
            <person name="Magnuson J.K."/>
            <person name="Spatafora J.W."/>
            <person name="Maurice S."/>
            <person name="Pangilinan J."/>
            <person name="Andreopoulos W."/>
            <person name="LaButti K."/>
            <person name="Hundley H."/>
            <person name="Na H."/>
            <person name="Kuo A."/>
            <person name="Barry K."/>
            <person name="Lipzen A."/>
            <person name="Henrissat B."/>
            <person name="Riley R."/>
            <person name="Ahrendt S."/>
            <person name="Nagy L.G."/>
            <person name="Grigoriev I.V."/>
            <person name="Martin F."/>
            <person name="Rosso M.N."/>
        </authorList>
    </citation>
    <scope>NUCLEOTIDE SEQUENCE [LARGE SCALE GENOMIC DNA]</scope>
    <source>
        <strain evidence="2 3">CIRM-BRFM 1785</strain>
    </source>
</reference>
<gene>
    <name evidence="2" type="ORF">C8Q71DRAFT_716887</name>
</gene>